<evidence type="ECO:0000259" key="2">
    <source>
        <dbReference type="Pfam" id="PF01408"/>
    </source>
</evidence>
<dbReference type="Gene3D" id="3.40.50.720">
    <property type="entry name" value="NAD(P)-binding Rossmann-like Domain"/>
    <property type="match status" value="1"/>
</dbReference>
<evidence type="ECO:0000313" key="4">
    <source>
        <dbReference type="EMBL" id="TNJ65439.1"/>
    </source>
</evidence>
<dbReference type="InterPro" id="IPR055170">
    <property type="entry name" value="GFO_IDH_MocA-like_dom"/>
</dbReference>
<keyword evidence="1" id="KW-0560">Oxidoreductase</keyword>
<feature type="domain" description="Gfo/Idh/MocA-like oxidoreductase N-terminal" evidence="2">
    <location>
        <begin position="5"/>
        <end position="125"/>
    </location>
</feature>
<dbReference type="GO" id="GO:0016491">
    <property type="term" value="F:oxidoreductase activity"/>
    <property type="evidence" value="ECO:0007669"/>
    <property type="project" value="UniProtKB-KW"/>
</dbReference>
<dbReference type="Proteomes" id="UP000307943">
    <property type="component" value="Unassembled WGS sequence"/>
</dbReference>
<gene>
    <name evidence="4" type="ORF">FE784_15585</name>
</gene>
<dbReference type="Pfam" id="PF22725">
    <property type="entry name" value="GFO_IDH_MocA_C3"/>
    <property type="match status" value="1"/>
</dbReference>
<dbReference type="SUPFAM" id="SSF55347">
    <property type="entry name" value="Glyceraldehyde-3-phosphate dehydrogenase-like, C-terminal domain"/>
    <property type="match status" value="1"/>
</dbReference>
<feature type="domain" description="GFO/IDH/MocA-like oxidoreductase" evidence="3">
    <location>
        <begin position="135"/>
        <end position="274"/>
    </location>
</feature>
<dbReference type="OrthoDB" id="9815825at2"/>
<dbReference type="Gene3D" id="3.30.360.10">
    <property type="entry name" value="Dihydrodipicolinate Reductase, domain 2"/>
    <property type="match status" value="1"/>
</dbReference>
<evidence type="ECO:0000259" key="3">
    <source>
        <dbReference type="Pfam" id="PF22725"/>
    </source>
</evidence>
<comment type="caution">
    <text evidence="4">The sequence shown here is derived from an EMBL/GenBank/DDBJ whole genome shotgun (WGS) entry which is preliminary data.</text>
</comment>
<proteinExistence type="predicted"/>
<dbReference type="InterPro" id="IPR036291">
    <property type="entry name" value="NAD(P)-bd_dom_sf"/>
</dbReference>
<dbReference type="EMBL" id="VDCQ01000019">
    <property type="protein sequence ID" value="TNJ65439.1"/>
    <property type="molecule type" value="Genomic_DNA"/>
</dbReference>
<dbReference type="InterPro" id="IPR000683">
    <property type="entry name" value="Gfo/Idh/MocA-like_OxRdtase_N"/>
</dbReference>
<dbReference type="AlphaFoldDB" id="A0A5C4TAI8"/>
<keyword evidence="5" id="KW-1185">Reference proteome</keyword>
<name>A0A5C4TAI8_9BACL</name>
<dbReference type="PANTHER" id="PTHR43818">
    <property type="entry name" value="BCDNA.GH03377"/>
    <property type="match status" value="1"/>
</dbReference>
<evidence type="ECO:0000313" key="5">
    <source>
        <dbReference type="Proteomes" id="UP000307943"/>
    </source>
</evidence>
<accession>A0A5C4TAI8</accession>
<dbReference type="InterPro" id="IPR050463">
    <property type="entry name" value="Gfo/Idh/MocA_oxidrdct_glycsds"/>
</dbReference>
<dbReference type="PANTHER" id="PTHR43818:SF11">
    <property type="entry name" value="BCDNA.GH03377"/>
    <property type="match status" value="1"/>
</dbReference>
<sequence>MSRKIRLGIIGAGNIGAVHATEFSKLPERCEIAAISDVSKPLAESRAKQFGIPAVEESAETLLARGDIDAVVIGVPNKFHADYAIAALEAGKHVLLEKPMGLDAEHAKRIVRAQRATGNILMVSHQMRWDWLPMQVKNQVEKGELGRIYSAKTGWYRRKGIPGWGTWFTRKDMSGGGPLIDIGVHMLDLAFHLMGDPKPVSVSGAVYAEFGPKKKGIGSWGTPDWNGVWDVEDLSTALIRLEDGSTLTLEVSWAVHMDTDSKPFVHLMGSEGGASLRGGEGKFLTEGFDQAMEVPLKAPAGDAGARNRMSNHFLDCVRDGQQPLTSALTGLTNNLIIDAIYESSRTGGEVKLDWDGLR</sequence>
<dbReference type="Pfam" id="PF01408">
    <property type="entry name" value="GFO_IDH_MocA"/>
    <property type="match status" value="1"/>
</dbReference>
<reference evidence="4 5" key="1">
    <citation type="submission" date="2019-05" db="EMBL/GenBank/DDBJ databases">
        <title>We sequenced the genome of Paenibacillus hemerocallicola KCTC 33185 for further insight into its adaptation and study the phylogeny of Paenibacillus.</title>
        <authorList>
            <person name="Narsing Rao M.P."/>
        </authorList>
    </citation>
    <scope>NUCLEOTIDE SEQUENCE [LARGE SCALE GENOMIC DNA]</scope>
    <source>
        <strain evidence="4 5">KCTC 33185</strain>
    </source>
</reference>
<dbReference type="GO" id="GO:0000166">
    <property type="term" value="F:nucleotide binding"/>
    <property type="evidence" value="ECO:0007669"/>
    <property type="project" value="InterPro"/>
</dbReference>
<dbReference type="RefSeq" id="WP_139603132.1">
    <property type="nucleotide sequence ID" value="NZ_VDCQ01000019.1"/>
</dbReference>
<protein>
    <submittedName>
        <fullName evidence="4">Gfo/Idh/MocA family oxidoreductase</fullName>
    </submittedName>
</protein>
<organism evidence="4 5">
    <name type="scientific">Paenibacillus hemerocallicola</name>
    <dbReference type="NCBI Taxonomy" id="1172614"/>
    <lineage>
        <taxon>Bacteria</taxon>
        <taxon>Bacillati</taxon>
        <taxon>Bacillota</taxon>
        <taxon>Bacilli</taxon>
        <taxon>Bacillales</taxon>
        <taxon>Paenibacillaceae</taxon>
        <taxon>Paenibacillus</taxon>
    </lineage>
</organism>
<evidence type="ECO:0000256" key="1">
    <source>
        <dbReference type="ARBA" id="ARBA00023002"/>
    </source>
</evidence>
<dbReference type="SUPFAM" id="SSF51735">
    <property type="entry name" value="NAD(P)-binding Rossmann-fold domains"/>
    <property type="match status" value="1"/>
</dbReference>